<evidence type="ECO:0000259" key="2">
    <source>
        <dbReference type="Pfam" id="PF15442"/>
    </source>
</evidence>
<dbReference type="Pfam" id="PF15442">
    <property type="entry name" value="DUF4629"/>
    <property type="match status" value="1"/>
</dbReference>
<feature type="compositionally biased region" description="Basic residues" evidence="1">
    <location>
        <begin position="312"/>
        <end position="326"/>
    </location>
</feature>
<evidence type="ECO:0000313" key="3">
    <source>
        <dbReference type="Ensembl" id="ENSRFEP00010015753.1"/>
    </source>
</evidence>
<feature type="compositionally biased region" description="Basic and acidic residues" evidence="1">
    <location>
        <begin position="327"/>
        <end position="360"/>
    </location>
</feature>
<feature type="region of interest" description="Disordered" evidence="1">
    <location>
        <begin position="240"/>
        <end position="282"/>
    </location>
</feature>
<organism evidence="3 4">
    <name type="scientific">Rhinolophus ferrumequinum</name>
    <name type="common">Greater horseshoe bat</name>
    <dbReference type="NCBI Taxonomy" id="59479"/>
    <lineage>
        <taxon>Eukaryota</taxon>
        <taxon>Metazoa</taxon>
        <taxon>Chordata</taxon>
        <taxon>Craniata</taxon>
        <taxon>Vertebrata</taxon>
        <taxon>Euteleostomi</taxon>
        <taxon>Mammalia</taxon>
        <taxon>Eutheria</taxon>
        <taxon>Laurasiatheria</taxon>
        <taxon>Chiroptera</taxon>
        <taxon>Yinpterochiroptera</taxon>
        <taxon>Rhinolophoidea</taxon>
        <taxon>Rhinolophidae</taxon>
        <taxon>Rhinolophinae</taxon>
        <taxon>Rhinolophus</taxon>
    </lineage>
</organism>
<dbReference type="AlphaFoldDB" id="A0A671EVT9"/>
<sequence>MLFLKYKNFQNPPLLGTPNSVQLSLPVVSNAASLTGSACNFSSLSAPAISSAWLLPTASGTSFQPLMVMETSLGLQPSSQTFRLPQTSTPKSYKNRNIQILESNPPPEFGEISMIAPVQSSNNLLALPSAPSQEQKENNTFDIKIKLSKSLDAYQIPIENQDPPLLPLEIPDIHQLLACIDPLGQGEQPGFENTDLGKNSLSLQDQGTLEKNGIESSGGLADISMVEDFHLPQLFNSLSDLDQSKGPEVIKTPSDQVRKHKRKASEPVSSAPKAKIQSKNPGCPLEEEVVICNTTTSDRAPVNTAKHSSNSKPKKVASSRIGKTKSHGQEKSRKTRENNSKKTEESKQSGNRVKAEEKPIIPKMKRKKNQPELSQETFIKPRSCLGMHMLESVFGLP</sequence>
<proteinExistence type="predicted"/>
<reference evidence="3 4" key="1">
    <citation type="journal article" date="2015" name="Annu Rev Anim Biosci">
        <title>The Genome 10K Project: a way forward.</title>
        <authorList>
            <person name="Koepfli K.P."/>
            <person name="Paten B."/>
            <person name="O'Brien S.J."/>
            <person name="Koepfli K.P."/>
            <person name="Paten B."/>
            <person name="Antunes A."/>
            <person name="Belov K."/>
            <person name="Bustamante C."/>
            <person name="Castoe T.A."/>
            <person name="Clawson H."/>
            <person name="Crawford A.J."/>
            <person name="Diekhans M."/>
            <person name="Distel D."/>
            <person name="Durbin R."/>
            <person name="Earl D."/>
            <person name="Fujita M.K."/>
            <person name="Gamble T."/>
            <person name="Georges A."/>
            <person name="Gemmell N."/>
            <person name="Gilbert M.T."/>
            <person name="Graves J.M."/>
            <person name="Green R.E."/>
            <person name="Hickey G."/>
            <person name="Jarvis E.D."/>
            <person name="Johnson W."/>
            <person name="Komissarov A."/>
            <person name="Korf I."/>
            <person name="Kuhn R."/>
            <person name="Larkin D.M."/>
            <person name="Lewin H."/>
            <person name="Lopez J.V."/>
            <person name="Ma J."/>
            <person name="Marques-Bonet T."/>
            <person name="Miller W."/>
            <person name="Murphy R."/>
            <person name="Pevzner P."/>
            <person name="Shapiro B."/>
            <person name="Steiner C."/>
            <person name="Tamazian G."/>
            <person name="Venkatesh B."/>
            <person name="Wang J."/>
            <person name="Wayne R."/>
            <person name="Wiley E."/>
            <person name="Yang H."/>
            <person name="Zhang G."/>
            <person name="Haussler D."/>
            <person name="Ryder O."/>
            <person name="O'Brien S.J."/>
        </authorList>
    </citation>
    <scope>NUCLEOTIDE SEQUENCE</scope>
</reference>
<reference evidence="3" key="4">
    <citation type="submission" date="2025-08" db="UniProtKB">
        <authorList>
            <consortium name="Ensembl"/>
        </authorList>
    </citation>
    <scope>IDENTIFICATION</scope>
</reference>
<dbReference type="Proteomes" id="UP000472240">
    <property type="component" value="Chromosome 13"/>
</dbReference>
<accession>A0A671EVT9</accession>
<dbReference type="PANTHER" id="PTHR31466:SF1">
    <property type="entry name" value="RIKEN CDNA 4930433I11 GENE"/>
    <property type="match status" value="1"/>
</dbReference>
<dbReference type="PANTHER" id="PTHR31466">
    <property type="entry name" value="GENE 5591-RELATED"/>
    <property type="match status" value="1"/>
</dbReference>
<evidence type="ECO:0000313" key="4">
    <source>
        <dbReference type="Proteomes" id="UP000472240"/>
    </source>
</evidence>
<dbReference type="Ensembl" id="ENSRFET00010017200.1">
    <property type="protein sequence ID" value="ENSRFEP00010015753.1"/>
    <property type="gene ID" value="ENSRFEG00010010460.1"/>
</dbReference>
<reference evidence="3 4" key="2">
    <citation type="journal article" date="2018" name="Annu Rev Anim Biosci">
        <title>Bat Biology, Genomes, and the Bat1K Project: To Generate Chromosome-Level Genomes for All Living Bat Species.</title>
        <authorList>
            <person name="Teeling E.C."/>
            <person name="Vernes S.C."/>
            <person name="Davalos L.M."/>
            <person name="Ray D.A."/>
            <person name="Gilbert M.T.P."/>
            <person name="Myers E."/>
        </authorList>
    </citation>
    <scope>NUCLEOTIDE SEQUENCE</scope>
</reference>
<reference evidence="3" key="5">
    <citation type="submission" date="2025-09" db="UniProtKB">
        <authorList>
            <consortium name="Ensembl"/>
        </authorList>
    </citation>
    <scope>IDENTIFICATION</scope>
</reference>
<name>A0A671EVT9_RHIFE</name>
<feature type="region of interest" description="Disordered" evidence="1">
    <location>
        <begin position="299"/>
        <end position="377"/>
    </location>
</feature>
<protein>
    <submittedName>
        <fullName evidence="3">Chromosome 2 open reading frame 78</fullName>
    </submittedName>
</protein>
<feature type="domain" description="DUF4629" evidence="2">
    <location>
        <begin position="253"/>
        <end position="393"/>
    </location>
</feature>
<evidence type="ECO:0000256" key="1">
    <source>
        <dbReference type="SAM" id="MobiDB-lite"/>
    </source>
</evidence>
<keyword evidence="4" id="KW-1185">Reference proteome</keyword>
<reference evidence="4" key="3">
    <citation type="submission" date="2018-12" db="EMBL/GenBank/DDBJ databases">
        <title>G10K-VGP greater horseshoe bat female genome, primary haplotype.</title>
        <authorList>
            <person name="Teeling E."/>
            <person name="Myers G."/>
            <person name="Vernes S."/>
            <person name="Pippel M."/>
            <person name="Winkler S."/>
            <person name="Fedrigo O."/>
            <person name="Rhie A."/>
            <person name="Koren S."/>
            <person name="Phillippy A."/>
            <person name="Lewin H."/>
            <person name="Damas J."/>
            <person name="Howe K."/>
            <person name="Mountcastle J."/>
            <person name="Jarvis E.D."/>
        </authorList>
    </citation>
    <scope>NUCLEOTIDE SEQUENCE [LARGE SCALE GENOMIC DNA]</scope>
</reference>
<gene>
    <name evidence="3" type="primary">C2orf78</name>
</gene>
<dbReference type="InterPro" id="IPR027898">
    <property type="entry name" value="DUF4629"/>
</dbReference>
<dbReference type="InterPro" id="IPR040292">
    <property type="entry name" value="C2orf78-like"/>
</dbReference>
<dbReference type="GeneTree" id="ENSGT00390000014208"/>